<protein>
    <recommendedName>
        <fullName evidence="1">KIB1-4 beta-propeller domain-containing protein</fullName>
    </recommendedName>
</protein>
<evidence type="ECO:0000259" key="1">
    <source>
        <dbReference type="Pfam" id="PF03478"/>
    </source>
</evidence>
<accession>A0AAU9S3Q0</accession>
<dbReference type="Proteomes" id="UP000836841">
    <property type="component" value="Chromosome 4"/>
</dbReference>
<dbReference type="InterPro" id="IPR005174">
    <property type="entry name" value="KIB1-4_b-propeller"/>
</dbReference>
<dbReference type="InterPro" id="IPR050942">
    <property type="entry name" value="F-box_BR-signaling"/>
</dbReference>
<name>A0AAU9S3Q0_THLAR</name>
<reference evidence="2 3" key="1">
    <citation type="submission" date="2022-03" db="EMBL/GenBank/DDBJ databases">
        <authorList>
            <person name="Nunn A."/>
            <person name="Chopra R."/>
            <person name="Nunn A."/>
            <person name="Contreras Garrido A."/>
        </authorList>
    </citation>
    <scope>NUCLEOTIDE SEQUENCE [LARGE SCALE GENOMIC DNA]</scope>
</reference>
<dbReference type="EMBL" id="OU466860">
    <property type="protein sequence ID" value="CAH2057811.1"/>
    <property type="molecule type" value="Genomic_DNA"/>
</dbReference>
<evidence type="ECO:0000313" key="2">
    <source>
        <dbReference type="EMBL" id="CAH2057811.1"/>
    </source>
</evidence>
<dbReference type="PANTHER" id="PTHR44259">
    <property type="entry name" value="OS07G0183000 PROTEIN-RELATED"/>
    <property type="match status" value="1"/>
</dbReference>
<sequence length="375" mass="42432">MVRLTHTLYHLSSPKTSNTMRSLLLSRLSRLSLRKPPPLVLRQLGGVRFLSKTPICHIVGAEPCGFTPRDGEIGAREPDDRTGTIGASNGWVATLKDGVVCLQDDLIPSASDSAPKRISLPPLETLPHCQTQLVTNVAMSSASPDEDEDCILAVKFVGPQLSLCRPALGDKAEWFNIRITDPGFFSSRVMYSRRDKMFSMPGSGGTRTGSWDLEKHRDKPKLQTWRFLRHPEFVQTEWGDIDTCYTTEQLVESRHTGDMFMVKRFRERNYDEGDRMEEKQIMVFKLDGDEGSRCYNGHGDAIYTEDIGDLCIFLSKSEPFCLQASLYGNFSNSIYFVDDNGNGMFNYKFEYSNKKYATYPAPYFIPPQSYLNAYV</sequence>
<dbReference type="AlphaFoldDB" id="A0AAU9S3Q0"/>
<evidence type="ECO:0000313" key="3">
    <source>
        <dbReference type="Proteomes" id="UP000836841"/>
    </source>
</evidence>
<proteinExistence type="predicted"/>
<dbReference type="Pfam" id="PF03478">
    <property type="entry name" value="Beta-prop_KIB1-4"/>
    <property type="match status" value="1"/>
</dbReference>
<gene>
    <name evidence="2" type="ORF">TAV2_LOCUS14470</name>
</gene>
<dbReference type="PANTHER" id="PTHR44259:SF93">
    <property type="entry name" value="PROTEIN, PUTATIVE (DUF295)-RELATED"/>
    <property type="match status" value="1"/>
</dbReference>
<keyword evidence="3" id="KW-1185">Reference proteome</keyword>
<organism evidence="2 3">
    <name type="scientific">Thlaspi arvense</name>
    <name type="common">Field penny-cress</name>
    <dbReference type="NCBI Taxonomy" id="13288"/>
    <lineage>
        <taxon>Eukaryota</taxon>
        <taxon>Viridiplantae</taxon>
        <taxon>Streptophyta</taxon>
        <taxon>Embryophyta</taxon>
        <taxon>Tracheophyta</taxon>
        <taxon>Spermatophyta</taxon>
        <taxon>Magnoliopsida</taxon>
        <taxon>eudicotyledons</taxon>
        <taxon>Gunneridae</taxon>
        <taxon>Pentapetalae</taxon>
        <taxon>rosids</taxon>
        <taxon>malvids</taxon>
        <taxon>Brassicales</taxon>
        <taxon>Brassicaceae</taxon>
        <taxon>Thlaspideae</taxon>
        <taxon>Thlaspi</taxon>
    </lineage>
</organism>
<feature type="domain" description="KIB1-4 beta-propeller" evidence="1">
    <location>
        <begin position="80"/>
        <end position="346"/>
    </location>
</feature>